<accession>A0A0K2D037</accession>
<organism evidence="1 3">
    <name type="scientific">Bacillus phage TsarBomba</name>
    <dbReference type="NCBI Taxonomy" id="1690456"/>
    <lineage>
        <taxon>Viruses</taxon>
        <taxon>Duplodnaviria</taxon>
        <taxon>Heunggongvirae</taxon>
        <taxon>Uroviricota</taxon>
        <taxon>Caudoviricetes</taxon>
        <taxon>Herelleviridae</taxon>
        <taxon>Bastillevirinae</taxon>
        <taxon>Tsarbombavirus</taxon>
        <taxon>Tsarbombavirus tsarbomba</taxon>
    </lineage>
</organism>
<dbReference type="EMBL" id="KT224359">
    <property type="protein sequence ID" value="ALA13093.1"/>
    <property type="molecule type" value="Genomic_DNA"/>
</dbReference>
<dbReference type="GeneID" id="26633330"/>
<protein>
    <submittedName>
        <fullName evidence="1">Uncharacterized protein</fullName>
    </submittedName>
</protein>
<evidence type="ECO:0000313" key="3">
    <source>
        <dbReference type="Proteomes" id="UP000204602"/>
    </source>
</evidence>
<evidence type="ECO:0000313" key="1">
    <source>
        <dbReference type="EMBL" id="ALA13093.1"/>
    </source>
</evidence>
<dbReference type="RefSeq" id="YP_009207069.1">
    <property type="nucleotide sequence ID" value="NC_028890.1"/>
</dbReference>
<proteinExistence type="predicted"/>
<gene>
    <name evidence="1" type="ORF">TSARBOMBA_254</name>
    <name evidence="2" type="ORF">TSARBOMBA_4</name>
</gene>
<dbReference type="EMBL" id="KT224359">
    <property type="protein sequence ID" value="ALA13120.1"/>
    <property type="molecule type" value="Genomic_DNA"/>
</dbReference>
<keyword evidence="3" id="KW-1185">Reference proteome</keyword>
<dbReference type="GeneID" id="26633304"/>
<dbReference type="OrthoDB" id="20909at10239"/>
<sequence>MAKQFAWDTEVLIGNIQETDKVRHEVIHCTLKGQAYIAIVEWKLGNEGWKRTKNRTIKTGVFDAAAIILNRYDDVADGKGDIDPMDVDVNMISQKQEE</sequence>
<dbReference type="Proteomes" id="UP000204602">
    <property type="component" value="Segment"/>
</dbReference>
<dbReference type="KEGG" id="vg:26633330"/>
<dbReference type="KEGG" id="vg:26633304"/>
<name>A0A0K2D037_9CAUD</name>
<reference evidence="1 3" key="1">
    <citation type="journal article" date="2015" name="Genome Announc.">
        <title>Complete Genome Sequence of Bacillus cereus Group Phage TsarBomba.</title>
        <authorList>
            <person name="Erill I."/>
            <person name="Caruso S.M."/>
        </authorList>
    </citation>
    <scope>NUCLEOTIDE SEQUENCE [LARGE SCALE GENOMIC DNA]</scope>
</reference>
<evidence type="ECO:0000313" key="2">
    <source>
        <dbReference type="EMBL" id="ALA13120.1"/>
    </source>
</evidence>
<dbReference type="RefSeq" id="YP_009206839.1">
    <property type="nucleotide sequence ID" value="NC_028890.1"/>
</dbReference>